<evidence type="ECO:0000313" key="3">
    <source>
        <dbReference type="Proteomes" id="UP000320876"/>
    </source>
</evidence>
<keyword evidence="3" id="KW-1185">Reference proteome</keyword>
<dbReference type="Proteomes" id="UP000320876">
    <property type="component" value="Unassembled WGS sequence"/>
</dbReference>
<sequence length="214" mass="21991">MLNGSRKRSRPWHRLAATCGAAVLVSGLLSAGTAAAAPVVFNYDVTGGTAQVEKLDSTVELGHGSLSAHIDVVSGEFVADLDMETAHGEFTVFGFVPVSADLDLIPQGQTTGTIDGGSVTAEAEVTLKLSNVKIAGVPAFIGDNCRTKTPATVSLTSAPGFNPLVGGDLLSTFTIPKFSGCKVLTVIPWVADLALDALIAGPDNDLKLTLAWAN</sequence>
<keyword evidence="1" id="KW-0732">Signal</keyword>
<name>A0A542DMB7_AMYCI</name>
<proteinExistence type="predicted"/>
<dbReference type="OrthoDB" id="3821392at2"/>
<feature type="signal peptide" evidence="1">
    <location>
        <begin position="1"/>
        <end position="36"/>
    </location>
</feature>
<organism evidence="2 3">
    <name type="scientific">Amycolatopsis cihanbeyliensis</name>
    <dbReference type="NCBI Taxonomy" id="1128664"/>
    <lineage>
        <taxon>Bacteria</taxon>
        <taxon>Bacillati</taxon>
        <taxon>Actinomycetota</taxon>
        <taxon>Actinomycetes</taxon>
        <taxon>Pseudonocardiales</taxon>
        <taxon>Pseudonocardiaceae</taxon>
        <taxon>Amycolatopsis</taxon>
    </lineage>
</organism>
<feature type="chain" id="PRO_5021765551" description="Polyisoprenoid-binding protein YceI" evidence="1">
    <location>
        <begin position="37"/>
        <end position="214"/>
    </location>
</feature>
<evidence type="ECO:0000256" key="1">
    <source>
        <dbReference type="SAM" id="SignalP"/>
    </source>
</evidence>
<evidence type="ECO:0000313" key="2">
    <source>
        <dbReference type="EMBL" id="TQJ04242.1"/>
    </source>
</evidence>
<dbReference type="RefSeq" id="WP_141999944.1">
    <property type="nucleotide sequence ID" value="NZ_VFML01000001.1"/>
</dbReference>
<dbReference type="EMBL" id="VFML01000001">
    <property type="protein sequence ID" value="TQJ04242.1"/>
    <property type="molecule type" value="Genomic_DNA"/>
</dbReference>
<evidence type="ECO:0008006" key="4">
    <source>
        <dbReference type="Google" id="ProtNLM"/>
    </source>
</evidence>
<dbReference type="AlphaFoldDB" id="A0A542DMB7"/>
<accession>A0A542DMB7</accession>
<reference evidence="2 3" key="1">
    <citation type="submission" date="2019-06" db="EMBL/GenBank/DDBJ databases">
        <title>Sequencing the genomes of 1000 actinobacteria strains.</title>
        <authorList>
            <person name="Klenk H.-P."/>
        </authorList>
    </citation>
    <scope>NUCLEOTIDE SEQUENCE [LARGE SCALE GENOMIC DNA]</scope>
    <source>
        <strain evidence="2 3">DSM 45679</strain>
    </source>
</reference>
<gene>
    <name evidence="2" type="ORF">FB471_4025</name>
</gene>
<protein>
    <recommendedName>
        <fullName evidence="4">Polyisoprenoid-binding protein YceI</fullName>
    </recommendedName>
</protein>
<comment type="caution">
    <text evidence="2">The sequence shown here is derived from an EMBL/GenBank/DDBJ whole genome shotgun (WGS) entry which is preliminary data.</text>
</comment>